<evidence type="ECO:0000256" key="2">
    <source>
        <dbReference type="ARBA" id="ARBA00029447"/>
    </source>
</evidence>
<keyword evidence="4" id="KW-0175">Coiled coil</keyword>
<dbReference type="PROSITE" id="PS50885">
    <property type="entry name" value="HAMP"/>
    <property type="match status" value="2"/>
</dbReference>
<dbReference type="RefSeq" id="WP_191157909.1">
    <property type="nucleotide sequence ID" value="NZ_JACWUN010000026.1"/>
</dbReference>
<dbReference type="GO" id="GO:0016020">
    <property type="term" value="C:membrane"/>
    <property type="evidence" value="ECO:0007669"/>
    <property type="project" value="InterPro"/>
</dbReference>
<evidence type="ECO:0000256" key="4">
    <source>
        <dbReference type="SAM" id="Coils"/>
    </source>
</evidence>
<keyword evidence="9" id="KW-1185">Reference proteome</keyword>
<protein>
    <submittedName>
        <fullName evidence="8">HAMP domain-containing protein</fullName>
    </submittedName>
</protein>
<evidence type="ECO:0000259" key="6">
    <source>
        <dbReference type="PROSITE" id="PS50111"/>
    </source>
</evidence>
<keyword evidence="1 3" id="KW-0807">Transducer</keyword>
<dbReference type="Gene3D" id="1.10.287.950">
    <property type="entry name" value="Methyl-accepting chemotaxis protein"/>
    <property type="match status" value="1"/>
</dbReference>
<reference evidence="8" key="1">
    <citation type="submission" date="2020-09" db="EMBL/GenBank/DDBJ databases">
        <title>Pelobacter alkaliphilus sp. nov., a novel anaerobic arsenate-reducing bacterium from terrestrial mud volcano.</title>
        <authorList>
            <person name="Khomyakova M.A."/>
            <person name="Merkel A.Y."/>
            <person name="Slobodkin A.I."/>
        </authorList>
    </citation>
    <scope>NUCLEOTIDE SEQUENCE</scope>
    <source>
        <strain evidence="8">M08fum</strain>
    </source>
</reference>
<dbReference type="Pfam" id="PF00672">
    <property type="entry name" value="HAMP"/>
    <property type="match status" value="1"/>
</dbReference>
<evidence type="ECO:0000256" key="1">
    <source>
        <dbReference type="ARBA" id="ARBA00023224"/>
    </source>
</evidence>
<evidence type="ECO:0000256" key="3">
    <source>
        <dbReference type="PROSITE-ProRule" id="PRU00284"/>
    </source>
</evidence>
<name>A0A8J6R6Y8_9BACT</name>
<keyword evidence="5" id="KW-0472">Membrane</keyword>
<proteinExistence type="inferred from homology"/>
<dbReference type="SMART" id="SM00304">
    <property type="entry name" value="HAMP"/>
    <property type="match status" value="2"/>
</dbReference>
<gene>
    <name evidence="8" type="ORF">ICT70_14525</name>
</gene>
<evidence type="ECO:0000313" key="8">
    <source>
        <dbReference type="EMBL" id="MBD1401874.1"/>
    </source>
</evidence>
<comment type="similarity">
    <text evidence="2">Belongs to the methyl-accepting chemotaxis (MCP) protein family.</text>
</comment>
<dbReference type="SUPFAM" id="SSF58104">
    <property type="entry name" value="Methyl-accepting chemotaxis protein (MCP) signaling domain"/>
    <property type="match status" value="1"/>
</dbReference>
<dbReference type="SMART" id="SM00283">
    <property type="entry name" value="MA"/>
    <property type="match status" value="1"/>
</dbReference>
<dbReference type="EMBL" id="JACWUN010000026">
    <property type="protein sequence ID" value="MBD1401874.1"/>
    <property type="molecule type" value="Genomic_DNA"/>
</dbReference>
<dbReference type="PANTHER" id="PTHR32089:SF114">
    <property type="entry name" value="METHYL-ACCEPTING CHEMOTAXIS PROTEIN MCPB"/>
    <property type="match status" value="1"/>
</dbReference>
<dbReference type="PROSITE" id="PS50111">
    <property type="entry name" value="CHEMOTAXIS_TRANSDUC_2"/>
    <property type="match status" value="1"/>
</dbReference>
<feature type="coiled-coil region" evidence="4">
    <location>
        <begin position="159"/>
        <end position="193"/>
    </location>
</feature>
<keyword evidence="5" id="KW-1133">Transmembrane helix</keyword>
<keyword evidence="5" id="KW-0812">Transmembrane</keyword>
<evidence type="ECO:0000313" key="9">
    <source>
        <dbReference type="Proteomes" id="UP000632828"/>
    </source>
</evidence>
<feature type="transmembrane region" description="Helical" evidence="5">
    <location>
        <begin position="205"/>
        <end position="227"/>
    </location>
</feature>
<dbReference type="PANTHER" id="PTHR32089">
    <property type="entry name" value="METHYL-ACCEPTING CHEMOTAXIS PROTEIN MCPB"/>
    <property type="match status" value="1"/>
</dbReference>
<comment type="caution">
    <text evidence="8">The sequence shown here is derived from an EMBL/GenBank/DDBJ whole genome shotgun (WGS) entry which is preliminary data.</text>
</comment>
<dbReference type="InterPro" id="IPR004089">
    <property type="entry name" value="MCPsignal_dom"/>
</dbReference>
<sequence length="632" mass="69072">MATMKQGLRIRTKLMMMVLLLVFISIFIGGVAFYGVQQTLVQFSNQITDEISLIHSADTTTAKARRYEKEFFLFSSIPKNADVERRQANYLSQMNATFDELLPILGRLGNSGLDQVIDEQSLASRAVAYDLIEALKQDLIIVREAAEPLGTALMAGKTFHQAEAEYAVYRDAIRNLENRIKDAINHLEGMLARQKVASAAYQSNLFNTLILLGGGMILVGIFVGLFVSNRITTPLRNLMQGITAISRGEIVEVEITTSDELAEIAQVFNETMNRIRGYIKTDEQRLATEANVINFLEVVSEAADGDFTLRAPVTEDAFGSIADAYNLMVESLAELLTDTTSKASEVGDESRHLLEIFNKMKEGSNNQLHYVSEAIESADETISSATQIAEKTDLARQSANQVESATSLGNERVNLNIEGMQLIRVTVQVINKKMKSLAERLQEIGTISQLISDVATRTTILAMNASIEASRAGEQGRGFLVISDEIKRLADEASGATRQIGGIIKAIQSEANDVTTALEEETSTVEDQARLVMETGEALAAIKDATDQSKHIVTQITSLSQEQLSVSEKMVNSIRKMADITDSNTGLINESALITEGLSGVSKGLLTSLTRFRLGTDVEADTPVLHLKASND</sequence>
<dbReference type="CDD" id="cd06225">
    <property type="entry name" value="HAMP"/>
    <property type="match status" value="1"/>
</dbReference>
<dbReference type="GO" id="GO:0007165">
    <property type="term" value="P:signal transduction"/>
    <property type="evidence" value="ECO:0007669"/>
    <property type="project" value="UniProtKB-KW"/>
</dbReference>
<feature type="domain" description="Methyl-accepting transducer" evidence="6">
    <location>
        <begin position="342"/>
        <end position="578"/>
    </location>
</feature>
<feature type="domain" description="HAMP" evidence="7">
    <location>
        <begin position="297"/>
        <end position="337"/>
    </location>
</feature>
<dbReference type="InterPro" id="IPR003660">
    <property type="entry name" value="HAMP_dom"/>
</dbReference>
<feature type="domain" description="HAMP" evidence="7">
    <location>
        <begin position="229"/>
        <end position="280"/>
    </location>
</feature>
<dbReference type="Gene3D" id="6.10.340.10">
    <property type="match status" value="1"/>
</dbReference>
<accession>A0A8J6R6Y8</accession>
<organism evidence="8 9">
    <name type="scientific">Pelovirga terrestris</name>
    <dbReference type="NCBI Taxonomy" id="2771352"/>
    <lineage>
        <taxon>Bacteria</taxon>
        <taxon>Pseudomonadati</taxon>
        <taxon>Thermodesulfobacteriota</taxon>
        <taxon>Desulfuromonadia</taxon>
        <taxon>Geobacterales</taxon>
        <taxon>Geobacteraceae</taxon>
        <taxon>Pelovirga</taxon>
    </lineage>
</organism>
<dbReference type="Pfam" id="PF00015">
    <property type="entry name" value="MCPsignal"/>
    <property type="match status" value="1"/>
</dbReference>
<evidence type="ECO:0000259" key="7">
    <source>
        <dbReference type="PROSITE" id="PS50885"/>
    </source>
</evidence>
<dbReference type="Proteomes" id="UP000632828">
    <property type="component" value="Unassembled WGS sequence"/>
</dbReference>
<evidence type="ECO:0000256" key="5">
    <source>
        <dbReference type="SAM" id="Phobius"/>
    </source>
</evidence>
<dbReference type="AlphaFoldDB" id="A0A8J6R6Y8"/>